<keyword evidence="16" id="KW-1185">Reference proteome</keyword>
<evidence type="ECO:0000256" key="11">
    <source>
        <dbReference type="ARBA" id="ARBA00025614"/>
    </source>
</evidence>
<dbReference type="GO" id="GO:0046933">
    <property type="term" value="F:proton-transporting ATP synthase activity, rotational mechanism"/>
    <property type="evidence" value="ECO:0007669"/>
    <property type="project" value="UniProtKB-UniRule"/>
</dbReference>
<dbReference type="AlphaFoldDB" id="A0A1I4Y9W3"/>
<comment type="function">
    <text evidence="11">Component of the F(0) channel, it forms part of the peripheral stalk, linking F(1) to F(0). The b'-subunit is a diverged and duplicated form of b found in plants and photosynthetic bacteria.</text>
</comment>
<reference evidence="15 16" key="1">
    <citation type="submission" date="2016-10" db="EMBL/GenBank/DDBJ databases">
        <authorList>
            <person name="de Groot N.N."/>
        </authorList>
    </citation>
    <scope>NUCLEOTIDE SEQUENCE [LARGE SCALE GENOMIC DNA]</scope>
    <source>
        <strain evidence="15 16">DSM 17794</strain>
    </source>
</reference>
<dbReference type="InterPro" id="IPR050059">
    <property type="entry name" value="ATP_synthase_B_chain"/>
</dbReference>
<dbReference type="GO" id="GO:0046961">
    <property type="term" value="F:proton-transporting ATPase activity, rotational mechanism"/>
    <property type="evidence" value="ECO:0007669"/>
    <property type="project" value="TreeGrafter"/>
</dbReference>
<evidence type="ECO:0000256" key="7">
    <source>
        <dbReference type="ARBA" id="ARBA00023065"/>
    </source>
</evidence>
<accession>A0A1I4Y9W3</accession>
<dbReference type="Proteomes" id="UP000199153">
    <property type="component" value="Unassembled WGS sequence"/>
</dbReference>
<evidence type="ECO:0000256" key="2">
    <source>
        <dbReference type="ARBA" id="ARBA00022448"/>
    </source>
</evidence>
<evidence type="ECO:0000256" key="9">
    <source>
        <dbReference type="ARBA" id="ARBA00023310"/>
    </source>
</evidence>
<dbReference type="GO" id="GO:0005886">
    <property type="term" value="C:plasma membrane"/>
    <property type="evidence" value="ECO:0007669"/>
    <property type="project" value="UniProtKB-SubCell"/>
</dbReference>
<dbReference type="CDD" id="cd06503">
    <property type="entry name" value="ATP-synt_Fo_b"/>
    <property type="match status" value="1"/>
</dbReference>
<comment type="similarity">
    <text evidence="1 13">Belongs to the ATPase B chain family.</text>
</comment>
<evidence type="ECO:0000256" key="4">
    <source>
        <dbReference type="ARBA" id="ARBA00022692"/>
    </source>
</evidence>
<evidence type="ECO:0000256" key="13">
    <source>
        <dbReference type="HAMAP-Rule" id="MF_01398"/>
    </source>
</evidence>
<comment type="subunit">
    <text evidence="13">F-type ATPases have 2 components, F(1) - the catalytic core - and F(0) - the membrane proton channel. F(1) has five subunits: alpha(3), beta(3), gamma(1), delta(1), epsilon(1). F(0) has three main subunits: a(1), b(2) and c(10-14). The alpha and beta chains form an alternating ring which encloses part of the gamma chain. F(1) is attached to F(0) by a central stalk formed by the gamma and epsilon chains, while a peripheral stalk is formed by the delta and b chains.</text>
</comment>
<evidence type="ECO:0000256" key="1">
    <source>
        <dbReference type="ARBA" id="ARBA00005513"/>
    </source>
</evidence>
<keyword evidence="4 13" id="KW-0812">Transmembrane</keyword>
<gene>
    <name evidence="13" type="primary">atpF</name>
    <name evidence="15" type="ORF">SAMN05660413_00649</name>
</gene>
<dbReference type="HAMAP" id="MF_01398">
    <property type="entry name" value="ATP_synth_b_bprime"/>
    <property type="match status" value="1"/>
</dbReference>
<evidence type="ECO:0000256" key="6">
    <source>
        <dbReference type="ARBA" id="ARBA00022989"/>
    </source>
</evidence>
<evidence type="ECO:0000256" key="10">
    <source>
        <dbReference type="ARBA" id="ARBA00025198"/>
    </source>
</evidence>
<feature type="transmembrane region" description="Helical" evidence="13">
    <location>
        <begin position="6"/>
        <end position="27"/>
    </location>
</feature>
<dbReference type="GO" id="GO:0045259">
    <property type="term" value="C:proton-transporting ATP synthase complex"/>
    <property type="evidence" value="ECO:0007669"/>
    <property type="project" value="UniProtKB-KW"/>
</dbReference>
<protein>
    <recommendedName>
        <fullName evidence="13">ATP synthase subunit b</fullName>
    </recommendedName>
    <alternativeName>
        <fullName evidence="13">ATP synthase F(0) sector subunit b</fullName>
    </alternativeName>
    <alternativeName>
        <fullName evidence="13">ATPase subunit I</fullName>
    </alternativeName>
    <alternativeName>
        <fullName evidence="13">F-type ATPase subunit b</fullName>
        <shortName evidence="13">F-ATPase subunit b</shortName>
    </alternativeName>
</protein>
<dbReference type="STRING" id="287099.SAMN05660413_00649"/>
<dbReference type="GO" id="GO:0012505">
    <property type="term" value="C:endomembrane system"/>
    <property type="evidence" value="ECO:0007669"/>
    <property type="project" value="UniProtKB-SubCell"/>
</dbReference>
<evidence type="ECO:0000256" key="14">
    <source>
        <dbReference type="SAM" id="MobiDB-lite"/>
    </source>
</evidence>
<evidence type="ECO:0000256" key="12">
    <source>
        <dbReference type="ARBA" id="ARBA00037847"/>
    </source>
</evidence>
<dbReference type="PANTHER" id="PTHR33445:SF2">
    <property type="entry name" value="ATP SYNTHASE SUBUNIT B', CHLOROPLASTIC"/>
    <property type="match status" value="1"/>
</dbReference>
<dbReference type="EMBL" id="FOVL01000002">
    <property type="protein sequence ID" value="SFN34846.1"/>
    <property type="molecule type" value="Genomic_DNA"/>
</dbReference>
<comment type="subcellular location">
    <subcellularLocation>
        <location evidence="13">Cell membrane</location>
        <topology evidence="13">Single-pass membrane protein</topology>
    </subcellularLocation>
    <subcellularLocation>
        <location evidence="12">Endomembrane system</location>
        <topology evidence="12">Single-pass membrane protein</topology>
    </subcellularLocation>
</comment>
<dbReference type="PANTHER" id="PTHR33445">
    <property type="entry name" value="ATP SYNTHASE SUBUNIT B', CHLOROPLASTIC"/>
    <property type="match status" value="1"/>
</dbReference>
<dbReference type="NCBIfam" id="TIGR03321">
    <property type="entry name" value="alt_F1F0_F0_B"/>
    <property type="match status" value="1"/>
</dbReference>
<keyword evidence="5 13" id="KW-0375">Hydrogen ion transport</keyword>
<keyword evidence="9 13" id="KW-0066">ATP synthesis</keyword>
<evidence type="ECO:0000256" key="5">
    <source>
        <dbReference type="ARBA" id="ARBA00022781"/>
    </source>
</evidence>
<keyword evidence="8 13" id="KW-0472">Membrane</keyword>
<dbReference type="OrthoDB" id="282095at2"/>
<dbReference type="Pfam" id="PF00430">
    <property type="entry name" value="ATP-synt_B"/>
    <property type="match status" value="1"/>
</dbReference>
<organism evidence="15 16">
    <name type="scientific">Salegentibacter flavus</name>
    <dbReference type="NCBI Taxonomy" id="287099"/>
    <lineage>
        <taxon>Bacteria</taxon>
        <taxon>Pseudomonadati</taxon>
        <taxon>Bacteroidota</taxon>
        <taxon>Flavobacteriia</taxon>
        <taxon>Flavobacteriales</taxon>
        <taxon>Flavobacteriaceae</taxon>
        <taxon>Salegentibacter</taxon>
    </lineage>
</organism>
<keyword evidence="7 13" id="KW-0406">Ion transport</keyword>
<dbReference type="InterPro" id="IPR017707">
    <property type="entry name" value="Alt_ATP_synth_F0_bsu"/>
</dbReference>
<evidence type="ECO:0000313" key="16">
    <source>
        <dbReference type="Proteomes" id="UP000199153"/>
    </source>
</evidence>
<proteinExistence type="inferred from homology"/>
<feature type="region of interest" description="Disordered" evidence="14">
    <location>
        <begin position="43"/>
        <end position="66"/>
    </location>
</feature>
<keyword evidence="6 13" id="KW-1133">Transmembrane helix</keyword>
<sequence length="260" mass="30269">MQIDWFTVIAQIINFLILVGLLKRFLYKPILNAIEERENKISSQLEEAESKKEEAQKEKEEFKQKNEDFEDKKKKLMKKAVEESEEKREELLEKARKEAGKFRSRLKKSSEEVQQNLSQEIEEKVQKEVFAITRKALSDLASLDMEEQTLKVFISRLNELKEDEKKEFLEAFKSKSDPIMVRSAFDLPSKQKTEIQKTVAGILGTETKFQYKTVPELVSGIELTANGFKISWSISEYLNSLEKNISETIEEESKKGSEKQ</sequence>
<evidence type="ECO:0000256" key="8">
    <source>
        <dbReference type="ARBA" id="ARBA00023136"/>
    </source>
</evidence>
<name>A0A1I4Y9W3_9FLAO</name>
<keyword evidence="2 13" id="KW-0813">Transport</keyword>
<keyword evidence="13" id="KW-1003">Cell membrane</keyword>
<feature type="compositionally biased region" description="Basic and acidic residues" evidence="14">
    <location>
        <begin position="48"/>
        <end position="66"/>
    </location>
</feature>
<evidence type="ECO:0000256" key="3">
    <source>
        <dbReference type="ARBA" id="ARBA00022547"/>
    </source>
</evidence>
<comment type="function">
    <text evidence="10 13">F(1)F(0) ATP synthase produces ATP from ADP in the presence of a proton or sodium gradient. F-type ATPases consist of two structural domains, F(1) containing the extramembraneous catalytic core and F(0) containing the membrane proton channel, linked together by a central stalk and a peripheral stalk. During catalysis, ATP synthesis in the catalytic domain of F(1) is coupled via a rotary mechanism of the central stalk subunits to proton translocation.</text>
</comment>
<dbReference type="InterPro" id="IPR002146">
    <property type="entry name" value="ATP_synth_b/b'su_bac/chlpt"/>
</dbReference>
<evidence type="ECO:0000313" key="15">
    <source>
        <dbReference type="EMBL" id="SFN34846.1"/>
    </source>
</evidence>
<keyword evidence="3 13" id="KW-0138">CF(0)</keyword>
<dbReference type="RefSeq" id="WP_093405775.1">
    <property type="nucleotide sequence ID" value="NZ_FOVL01000002.1"/>
</dbReference>